<evidence type="ECO:0000313" key="1">
    <source>
        <dbReference type="EMBL" id="CAG8518610.1"/>
    </source>
</evidence>
<dbReference type="Proteomes" id="UP000789759">
    <property type="component" value="Unassembled WGS sequence"/>
</dbReference>
<protein>
    <submittedName>
        <fullName evidence="1">3207_t:CDS:1</fullName>
    </submittedName>
</protein>
<sequence length="51" mass="5495">MNPTVYTVEKPGGDPVNQCSIMYTITRPGAPATEDPPHGSAVNDYLEILSF</sequence>
<proteinExistence type="predicted"/>
<accession>A0A9N9A5T3</accession>
<dbReference type="AlphaFoldDB" id="A0A9N9A5T3"/>
<keyword evidence="2" id="KW-1185">Reference proteome</keyword>
<dbReference type="OrthoDB" id="2407512at2759"/>
<gene>
    <name evidence="1" type="ORF">CPELLU_LOCUS3273</name>
</gene>
<organism evidence="1 2">
    <name type="scientific">Cetraspora pellucida</name>
    <dbReference type="NCBI Taxonomy" id="1433469"/>
    <lineage>
        <taxon>Eukaryota</taxon>
        <taxon>Fungi</taxon>
        <taxon>Fungi incertae sedis</taxon>
        <taxon>Mucoromycota</taxon>
        <taxon>Glomeromycotina</taxon>
        <taxon>Glomeromycetes</taxon>
        <taxon>Diversisporales</taxon>
        <taxon>Gigasporaceae</taxon>
        <taxon>Cetraspora</taxon>
    </lineage>
</organism>
<dbReference type="EMBL" id="CAJVQA010001555">
    <property type="protein sequence ID" value="CAG8518610.1"/>
    <property type="molecule type" value="Genomic_DNA"/>
</dbReference>
<comment type="caution">
    <text evidence="1">The sequence shown here is derived from an EMBL/GenBank/DDBJ whole genome shotgun (WGS) entry which is preliminary data.</text>
</comment>
<name>A0A9N9A5T3_9GLOM</name>
<evidence type="ECO:0000313" key="2">
    <source>
        <dbReference type="Proteomes" id="UP000789759"/>
    </source>
</evidence>
<reference evidence="1" key="1">
    <citation type="submission" date="2021-06" db="EMBL/GenBank/DDBJ databases">
        <authorList>
            <person name="Kallberg Y."/>
            <person name="Tangrot J."/>
            <person name="Rosling A."/>
        </authorList>
    </citation>
    <scope>NUCLEOTIDE SEQUENCE</scope>
    <source>
        <strain evidence="1">FL966</strain>
    </source>
</reference>